<proteinExistence type="predicted"/>
<name>A0ACD5G5U0_9SPIR</name>
<organism evidence="1 2">
    <name type="scientific">Borreliella americana</name>
    <dbReference type="NCBI Taxonomy" id="478807"/>
    <lineage>
        <taxon>Bacteria</taxon>
        <taxon>Pseudomonadati</taxon>
        <taxon>Spirochaetota</taxon>
        <taxon>Spirochaetia</taxon>
        <taxon>Spirochaetales</taxon>
        <taxon>Borreliaceae</taxon>
        <taxon>Borreliella</taxon>
    </lineage>
</organism>
<keyword evidence="2" id="KW-1185">Reference proteome</keyword>
<keyword evidence="1" id="KW-0614">Plasmid</keyword>
<evidence type="ECO:0000313" key="1">
    <source>
        <dbReference type="EMBL" id="XOU08913.1"/>
    </source>
</evidence>
<sequence length="64" mass="7289">MVAVDTTYRNGCFSAGSSKKRRQALTDLKNKNLEEDYTKLSKMLKDDVPDYKDNNTLDNSITKV</sequence>
<dbReference type="EMBL" id="CP179252">
    <property type="protein sequence ID" value="XOU08913.1"/>
    <property type="molecule type" value="Genomic_DNA"/>
</dbReference>
<geneLocation type="plasmid" evidence="1 2">
    <name>lp36</name>
</geneLocation>
<dbReference type="Proteomes" id="UP001305925">
    <property type="component" value="Plasmid lp36"/>
</dbReference>
<gene>
    <name evidence="1" type="ORF">QIA00_04925</name>
</gene>
<protein>
    <submittedName>
        <fullName evidence="1">Uncharacterized protein</fullName>
    </submittedName>
</protein>
<accession>A0ACD5G5U0</accession>
<reference evidence="1" key="1">
    <citation type="submission" date="2024-11" db="EMBL/GenBank/DDBJ databases">
        <title>Sequencing of Borrelia variable plasmids from multiple Borrelia sensu lato isolates.</title>
        <authorList>
            <person name="Mongodin E.F."/>
            <person name="Rudenko N."/>
            <person name="Fraser C.M."/>
            <person name="Schutzer S."/>
            <person name="Luft B."/>
            <person name="Morgan R."/>
            <person name="Casjens S."/>
            <person name="Qiu W."/>
        </authorList>
    </citation>
    <scope>NUCLEOTIDE SEQUENCE</scope>
    <source>
        <strain evidence="1">SCW30h</strain>
    </source>
</reference>
<evidence type="ECO:0000313" key="2">
    <source>
        <dbReference type="Proteomes" id="UP001305925"/>
    </source>
</evidence>